<keyword evidence="8" id="KW-1185">Reference proteome</keyword>
<evidence type="ECO:0000313" key="8">
    <source>
        <dbReference type="Proteomes" id="UP000199468"/>
    </source>
</evidence>
<evidence type="ECO:0000259" key="6">
    <source>
        <dbReference type="Pfam" id="PF00294"/>
    </source>
</evidence>
<dbReference type="InterPro" id="IPR050306">
    <property type="entry name" value="PfkB_Carbo_kinase"/>
</dbReference>
<name>A0ABY0P091_9HYPH</name>
<accession>A0ABY0P091</accession>
<dbReference type="PROSITE" id="PS00584">
    <property type="entry name" value="PFKB_KINASES_2"/>
    <property type="match status" value="1"/>
</dbReference>
<feature type="domain" description="Carbohydrate kinase PfkB" evidence="6">
    <location>
        <begin position="5"/>
        <end position="303"/>
    </location>
</feature>
<dbReference type="RefSeq" id="WP_091857343.1">
    <property type="nucleotide sequence ID" value="NZ_FNBZ01000004.1"/>
</dbReference>
<organism evidence="7 8">
    <name type="scientific">Bosea robiniae</name>
    <dbReference type="NCBI Taxonomy" id="1036780"/>
    <lineage>
        <taxon>Bacteria</taxon>
        <taxon>Pseudomonadati</taxon>
        <taxon>Pseudomonadota</taxon>
        <taxon>Alphaproteobacteria</taxon>
        <taxon>Hyphomicrobiales</taxon>
        <taxon>Boseaceae</taxon>
        <taxon>Bosea</taxon>
    </lineage>
</organism>
<evidence type="ECO:0000256" key="2">
    <source>
        <dbReference type="ARBA" id="ARBA00022679"/>
    </source>
</evidence>
<protein>
    <submittedName>
        <fullName evidence="7">Fructokinase</fullName>
    </submittedName>
</protein>
<dbReference type="Gene3D" id="3.40.1190.20">
    <property type="match status" value="1"/>
</dbReference>
<keyword evidence="4" id="KW-0418">Kinase</keyword>
<evidence type="ECO:0000313" key="7">
    <source>
        <dbReference type="EMBL" id="SDG52817.1"/>
    </source>
</evidence>
<evidence type="ECO:0000256" key="5">
    <source>
        <dbReference type="ARBA" id="ARBA00022840"/>
    </source>
</evidence>
<dbReference type="EMBL" id="FNBZ01000004">
    <property type="protein sequence ID" value="SDG52817.1"/>
    <property type="molecule type" value="Genomic_DNA"/>
</dbReference>
<gene>
    <name evidence="7" type="ORF">SAMN05421844_104258</name>
</gene>
<dbReference type="CDD" id="cd01167">
    <property type="entry name" value="bac_FRK"/>
    <property type="match status" value="1"/>
</dbReference>
<proteinExistence type="inferred from homology"/>
<evidence type="ECO:0000256" key="4">
    <source>
        <dbReference type="ARBA" id="ARBA00022777"/>
    </source>
</evidence>
<keyword evidence="5" id="KW-0067">ATP-binding</keyword>
<dbReference type="Proteomes" id="UP000199468">
    <property type="component" value="Unassembled WGS sequence"/>
</dbReference>
<keyword evidence="3" id="KW-0547">Nucleotide-binding</keyword>
<reference evidence="7 8" key="1">
    <citation type="submission" date="2016-10" db="EMBL/GenBank/DDBJ databases">
        <authorList>
            <person name="Varghese N."/>
            <person name="Submissions S."/>
        </authorList>
    </citation>
    <scope>NUCLEOTIDE SEQUENCE [LARGE SCALE GENOMIC DNA]</scope>
    <source>
        <strain evidence="7 8">DSM 26672</strain>
    </source>
</reference>
<dbReference type="InterPro" id="IPR002173">
    <property type="entry name" value="Carboh/pur_kinase_PfkB_CS"/>
</dbReference>
<dbReference type="InterPro" id="IPR029056">
    <property type="entry name" value="Ribokinase-like"/>
</dbReference>
<dbReference type="PANTHER" id="PTHR43085:SF1">
    <property type="entry name" value="PSEUDOURIDINE KINASE-RELATED"/>
    <property type="match status" value="1"/>
</dbReference>
<dbReference type="Pfam" id="PF00294">
    <property type="entry name" value="PfkB"/>
    <property type="match status" value="1"/>
</dbReference>
<comment type="similarity">
    <text evidence="1">Belongs to the carbohydrate kinase PfkB family.</text>
</comment>
<dbReference type="PANTHER" id="PTHR43085">
    <property type="entry name" value="HEXOKINASE FAMILY MEMBER"/>
    <property type="match status" value="1"/>
</dbReference>
<keyword evidence="2" id="KW-0808">Transferase</keyword>
<evidence type="ECO:0000256" key="3">
    <source>
        <dbReference type="ARBA" id="ARBA00022741"/>
    </source>
</evidence>
<evidence type="ECO:0000256" key="1">
    <source>
        <dbReference type="ARBA" id="ARBA00010688"/>
    </source>
</evidence>
<sequence length="325" mass="33992">MSILVCGEAIIDLFVSIDDGTMRAQPVLGGSPYNVAIGLARLGVTTSFFGGLSSDIFGAAIRSRLVAEGVGVAHAVESARLTTISVVGKDTDGQPAYAFHGEGKADRSIDVADLPKELDKDTRAIVMGSFTLAVEPVASAHLALARREAGKRLISIDPNLRPTVIPDLARWRRQFAEFLPDAGIIKASDEDLGIAFPGMSHREVTANWFAAGAALCVITHGAKGAVAWRPGRDPIVETGRPVEAVDTVGAGDSFHAALLARLDQYGLLSREGVAALDDAHVSEVLAFAVTAAAITCSRRGADPPRLAEMLPNPANADAVRAGVVR</sequence>
<comment type="caution">
    <text evidence="7">The sequence shown here is derived from an EMBL/GenBank/DDBJ whole genome shotgun (WGS) entry which is preliminary data.</text>
</comment>
<dbReference type="SUPFAM" id="SSF53613">
    <property type="entry name" value="Ribokinase-like"/>
    <property type="match status" value="1"/>
</dbReference>
<dbReference type="InterPro" id="IPR011611">
    <property type="entry name" value="PfkB_dom"/>
</dbReference>